<feature type="coiled-coil region" evidence="1">
    <location>
        <begin position="30"/>
        <end position="111"/>
    </location>
</feature>
<evidence type="ECO:0000313" key="3">
    <source>
        <dbReference type="EMBL" id="KAH0566431.1"/>
    </source>
</evidence>
<dbReference type="GO" id="GO:0005783">
    <property type="term" value="C:endoplasmic reticulum"/>
    <property type="evidence" value="ECO:0007669"/>
    <property type="project" value="TreeGrafter"/>
</dbReference>
<feature type="coiled-coil region" evidence="1">
    <location>
        <begin position="194"/>
        <end position="256"/>
    </location>
</feature>
<evidence type="ECO:0000259" key="2">
    <source>
        <dbReference type="Pfam" id="PF12325"/>
    </source>
</evidence>
<keyword evidence="4" id="KW-1185">Reference proteome</keyword>
<dbReference type="Pfam" id="PF12325">
    <property type="entry name" value="TMF_TATA_bd"/>
    <property type="match status" value="1"/>
</dbReference>
<sequence>MKLWWFYRIPMEGGLLYLSDEHDLEKNIKSKRMEEELEGLTSRLHSTKRDFVECKEQLEDEKWRVEQAEAAIVDAKTQSEQDQKSWEYELLQKLEEERNKCRTELAQHANGYVRGTQSPSCTNRQCSNADLIALQNPGTPSVHTAEPKFFDGVTSPAIELVLPLLHLCPRPITLLLPTTLSAQRDEAWEEVVSLMCEVEQKRAADEKVKELEEEMSKMSGRYEIALEMLGEKSEIVEKLRADVAELKQMCRELVISTTE</sequence>
<dbReference type="InterPro" id="IPR022091">
    <property type="entry name" value="TMF_TATA-bd"/>
</dbReference>
<dbReference type="PANTHER" id="PTHR46515:SF1">
    <property type="entry name" value="TATA ELEMENT MODULATORY FACTOR"/>
    <property type="match status" value="1"/>
</dbReference>
<proteinExistence type="predicted"/>
<organism evidence="3 4">
    <name type="scientific">Trichoglossum hirsutum</name>
    <dbReference type="NCBI Taxonomy" id="265104"/>
    <lineage>
        <taxon>Eukaryota</taxon>
        <taxon>Fungi</taxon>
        <taxon>Dikarya</taxon>
        <taxon>Ascomycota</taxon>
        <taxon>Pezizomycotina</taxon>
        <taxon>Geoglossomycetes</taxon>
        <taxon>Geoglossales</taxon>
        <taxon>Geoglossaceae</taxon>
        <taxon>Trichoglossum</taxon>
    </lineage>
</organism>
<reference evidence="3" key="1">
    <citation type="submission" date="2021-03" db="EMBL/GenBank/DDBJ databases">
        <title>Comparative genomics and phylogenomic investigation of the class Geoglossomycetes provide insights into ecological specialization and systematics.</title>
        <authorList>
            <person name="Melie T."/>
            <person name="Pirro S."/>
            <person name="Miller A.N."/>
            <person name="Quandt A."/>
        </authorList>
    </citation>
    <scope>NUCLEOTIDE SEQUENCE</scope>
    <source>
        <strain evidence="3">CAQ_001_2017</strain>
    </source>
</reference>
<dbReference type="GO" id="GO:0005794">
    <property type="term" value="C:Golgi apparatus"/>
    <property type="evidence" value="ECO:0007669"/>
    <property type="project" value="TreeGrafter"/>
</dbReference>
<feature type="domain" description="TATA element modulatory factor 1 TATA binding" evidence="2">
    <location>
        <begin position="179"/>
        <end position="254"/>
    </location>
</feature>
<gene>
    <name evidence="3" type="ORF">GP486_000179</name>
</gene>
<protein>
    <recommendedName>
        <fullName evidence="2">TATA element modulatory factor 1 TATA binding domain-containing protein</fullName>
    </recommendedName>
</protein>
<evidence type="ECO:0000256" key="1">
    <source>
        <dbReference type="SAM" id="Coils"/>
    </source>
</evidence>
<dbReference type="EMBL" id="JAGHQM010000009">
    <property type="protein sequence ID" value="KAH0566431.1"/>
    <property type="molecule type" value="Genomic_DNA"/>
</dbReference>
<keyword evidence="1" id="KW-0175">Coiled coil</keyword>
<dbReference type="PANTHER" id="PTHR46515">
    <property type="entry name" value="TATA ELEMENT MODULATORY FACTOR TMF1"/>
    <property type="match status" value="1"/>
</dbReference>
<dbReference type="Proteomes" id="UP000750711">
    <property type="component" value="Unassembled WGS sequence"/>
</dbReference>
<dbReference type="InterPro" id="IPR052602">
    <property type="entry name" value="Growth_transcription_reg"/>
</dbReference>
<name>A0A9P8RTW9_9PEZI</name>
<accession>A0A9P8RTW9</accession>
<comment type="caution">
    <text evidence="3">The sequence shown here is derived from an EMBL/GenBank/DDBJ whole genome shotgun (WGS) entry which is preliminary data.</text>
</comment>
<evidence type="ECO:0000313" key="4">
    <source>
        <dbReference type="Proteomes" id="UP000750711"/>
    </source>
</evidence>
<dbReference type="AlphaFoldDB" id="A0A9P8RTW9"/>